<comment type="similarity">
    <text evidence="1">Belongs to the formin homology family.</text>
</comment>
<reference evidence="6" key="1">
    <citation type="journal article" date="2014" name="Nat. Commun.">
        <title>The rainbow trout genome provides novel insights into evolution after whole-genome duplication in vertebrates.</title>
        <authorList>
            <person name="Berthelot C."/>
            <person name="Brunet F."/>
            <person name="Chalopin D."/>
            <person name="Juanchich A."/>
            <person name="Bernard M."/>
            <person name="Noel B."/>
            <person name="Bento P."/>
            <person name="Da Silva C."/>
            <person name="Labadie K."/>
            <person name="Alberti A."/>
            <person name="Aury J.M."/>
            <person name="Louis A."/>
            <person name="Dehais P."/>
            <person name="Bardou P."/>
            <person name="Montfort J."/>
            <person name="Klopp C."/>
            <person name="Cabau C."/>
            <person name="Gaspin C."/>
            <person name="Thorgaard G.H."/>
            <person name="Boussaha M."/>
            <person name="Quillet E."/>
            <person name="Guyomard R."/>
            <person name="Galiana D."/>
            <person name="Bobe J."/>
            <person name="Volff J.N."/>
            <person name="Genet C."/>
            <person name="Wincker P."/>
            <person name="Jaillon O."/>
            <person name="Roest Crollius H."/>
            <person name="Guiguen Y."/>
        </authorList>
    </citation>
    <scope>NUCLEOTIDE SEQUENCE [LARGE SCALE GENOMIC DNA]</scope>
</reference>
<dbReference type="InterPro" id="IPR043592">
    <property type="entry name" value="FMNL_animal"/>
</dbReference>
<dbReference type="AlphaFoldDB" id="A0A060W9E8"/>
<dbReference type="Proteomes" id="UP000193380">
    <property type="component" value="Unassembled WGS sequence"/>
</dbReference>
<protein>
    <recommendedName>
        <fullName evidence="8">FH2 domain-containing protein</fullName>
    </recommendedName>
</protein>
<dbReference type="SMART" id="SM01139">
    <property type="entry name" value="Drf_FH3"/>
    <property type="match status" value="1"/>
</dbReference>
<dbReference type="InterPro" id="IPR042201">
    <property type="entry name" value="FH2_Formin_sf"/>
</dbReference>
<dbReference type="InterPro" id="IPR016024">
    <property type="entry name" value="ARM-type_fold"/>
</dbReference>
<organism evidence="6 7">
    <name type="scientific">Oncorhynchus mykiss</name>
    <name type="common">Rainbow trout</name>
    <name type="synonym">Salmo gairdneri</name>
    <dbReference type="NCBI Taxonomy" id="8022"/>
    <lineage>
        <taxon>Eukaryota</taxon>
        <taxon>Metazoa</taxon>
        <taxon>Chordata</taxon>
        <taxon>Craniata</taxon>
        <taxon>Vertebrata</taxon>
        <taxon>Euteleostomi</taxon>
        <taxon>Actinopterygii</taxon>
        <taxon>Neopterygii</taxon>
        <taxon>Teleostei</taxon>
        <taxon>Protacanthopterygii</taxon>
        <taxon>Salmoniformes</taxon>
        <taxon>Salmonidae</taxon>
        <taxon>Salmoninae</taxon>
        <taxon>Oncorhynchus</taxon>
    </lineage>
</organism>
<dbReference type="PaxDb" id="8022-A0A060W9E8"/>
<evidence type="ECO:0008006" key="8">
    <source>
        <dbReference type="Google" id="ProtNLM"/>
    </source>
</evidence>
<dbReference type="SMART" id="SM01140">
    <property type="entry name" value="Drf_GBD"/>
    <property type="match status" value="1"/>
</dbReference>
<dbReference type="PANTHER" id="PTHR45857:SF2">
    <property type="entry name" value="FORMIN-LIKE PROTEIN 1"/>
    <property type="match status" value="1"/>
</dbReference>
<dbReference type="Pfam" id="PF06371">
    <property type="entry name" value="Drf_GBD"/>
    <property type="match status" value="1"/>
</dbReference>
<dbReference type="PROSITE" id="PS51232">
    <property type="entry name" value="GBD_FH3"/>
    <property type="match status" value="1"/>
</dbReference>
<dbReference type="Pfam" id="PF02181">
    <property type="entry name" value="FH2"/>
    <property type="match status" value="1"/>
</dbReference>
<dbReference type="PROSITE" id="PS51231">
    <property type="entry name" value="DAD"/>
    <property type="match status" value="1"/>
</dbReference>
<dbReference type="Pfam" id="PF06367">
    <property type="entry name" value="Drf_FH3"/>
    <property type="match status" value="1"/>
</dbReference>
<dbReference type="SUPFAM" id="SSF48371">
    <property type="entry name" value="ARM repeat"/>
    <property type="match status" value="1"/>
</dbReference>
<feature type="domain" description="DAD" evidence="3">
    <location>
        <begin position="841"/>
        <end position="873"/>
    </location>
</feature>
<reference evidence="6" key="2">
    <citation type="submission" date="2014-03" db="EMBL/GenBank/DDBJ databases">
        <authorList>
            <person name="Genoscope - CEA"/>
        </authorList>
    </citation>
    <scope>NUCLEOTIDE SEQUENCE</scope>
</reference>
<evidence type="ECO:0000259" key="3">
    <source>
        <dbReference type="PROSITE" id="PS51231"/>
    </source>
</evidence>
<feature type="region of interest" description="Disordered" evidence="2">
    <location>
        <begin position="339"/>
        <end position="429"/>
    </location>
</feature>
<feature type="compositionally biased region" description="Pro residues" evidence="2">
    <location>
        <begin position="351"/>
        <end position="360"/>
    </location>
</feature>
<name>A0A060W9E8_ONCMY</name>
<dbReference type="Gene3D" id="1.20.58.2220">
    <property type="entry name" value="Formin, FH2 domain"/>
    <property type="match status" value="1"/>
</dbReference>
<dbReference type="GO" id="GO:0005829">
    <property type="term" value="C:cytosol"/>
    <property type="evidence" value="ECO:0007669"/>
    <property type="project" value="TreeGrafter"/>
</dbReference>
<dbReference type="GO" id="GO:0030866">
    <property type="term" value="P:cortical actin cytoskeleton organization"/>
    <property type="evidence" value="ECO:0007669"/>
    <property type="project" value="TreeGrafter"/>
</dbReference>
<dbReference type="PANTHER" id="PTHR45857">
    <property type="entry name" value="FORMIN-LIKE PROTEIN"/>
    <property type="match status" value="1"/>
</dbReference>
<gene>
    <name evidence="6" type="ORF">GSONMT00066042001</name>
</gene>
<evidence type="ECO:0000313" key="7">
    <source>
        <dbReference type="Proteomes" id="UP000193380"/>
    </source>
</evidence>
<feature type="domain" description="FH2" evidence="5">
    <location>
        <begin position="430"/>
        <end position="811"/>
    </location>
</feature>
<dbReference type="InterPro" id="IPR014767">
    <property type="entry name" value="DAD_dom"/>
</dbReference>
<dbReference type="Gene3D" id="1.25.10.10">
    <property type="entry name" value="Leucine-rich Repeat Variant"/>
    <property type="match status" value="1"/>
</dbReference>
<dbReference type="FunFam" id="1.20.58.2220:FF:000001">
    <property type="entry name" value="Formin-like 1, isoform CRA_c"/>
    <property type="match status" value="1"/>
</dbReference>
<sequence>MRNSRLVSQKDDVHLCIMCLRAIMNYQSGFNLVMTHPCCVNEITLSLNNRNPRTKALVLELLAAVCLVRGGHDIILSAFDNFKEVCGERSRFEKLMEYFSNEDSNIDFMVACMQFINIMVHSVENMNFRVHLQYEFSHHGLDDYLQRLKFTESDRLLVQIQAYLDNVFDVGALLEDAETKNALLEHMEELQDHNAQVIMWPLCTNKNVYKSTHLLCQLYIDVLHLGKLVHAFSCADSGQLSFEGIRRFNEDLRESCSQVTILQQREIEREIERERERERQRDRDRSAQALAELEEKVQGLVDQQLIRMERSSSGHLDLHVVPFILPVSIHAETEQITTVDGPVAPPTSLVLPPPPAPPLPGAIEVTAQAPPPPPPPPPIPPPPPPPCSTATPPLPPPLPGRGIALPPPPPSIGMAPPFGGKHDGHTGNRNKKAIQTKYRMPSFNWQALKPNQVAGTIFNELDDENVLGELNMDAFEEQFKTKAQTAPADVGTLRAKVAQKIHSKVSLLESNRAKNLAITLQHEQSLYNQEALSLDFLELLERFIPSEYEVKLIQNYERDGRPLDELPEEDRFMVRFGKIPRLAQRISTLTFMGNFPESIQLIQPQLNAIIAASMSIKSSSKLKKILEIILAFGNYMNSSKRGAAYGFRLQSLDLLLDTKSTDRKQTLLHFIVSIIQEKYPELQAFHSELHFMDKAALVSLDSILQDVCALERGMEVTRKEFAVQEDNPVLQDFLTSNNDLLDSVVEDGKTAQDVYESTVEYFGENPKTTPPSMFFPVFVRFIKAYKQAEQENEQRKKQDVLSREGRTGPPSTSAKPEIAQKLPQMDLIAELKRRQVIPLVREGKDGAIEDIITALKAVPFTARSGKRSSRLFCDSGFSDESPT</sequence>
<evidence type="ECO:0000259" key="5">
    <source>
        <dbReference type="PROSITE" id="PS51444"/>
    </source>
</evidence>
<dbReference type="InterPro" id="IPR010473">
    <property type="entry name" value="GTPase-bd"/>
</dbReference>
<feature type="compositionally biased region" description="Pro residues" evidence="2">
    <location>
        <begin position="369"/>
        <end position="411"/>
    </location>
</feature>
<evidence type="ECO:0000256" key="1">
    <source>
        <dbReference type="ARBA" id="ARBA00023449"/>
    </source>
</evidence>
<evidence type="ECO:0000259" key="4">
    <source>
        <dbReference type="PROSITE" id="PS51232"/>
    </source>
</evidence>
<dbReference type="InterPro" id="IPR010472">
    <property type="entry name" value="FH3_dom"/>
</dbReference>
<accession>A0A060W9E8</accession>
<feature type="region of interest" description="Disordered" evidence="2">
    <location>
        <begin position="791"/>
        <end position="820"/>
    </location>
</feature>
<dbReference type="EMBL" id="FR904390">
    <property type="protein sequence ID" value="CDQ61864.1"/>
    <property type="molecule type" value="Genomic_DNA"/>
</dbReference>
<dbReference type="GO" id="GO:0051015">
    <property type="term" value="F:actin filament binding"/>
    <property type="evidence" value="ECO:0007669"/>
    <property type="project" value="TreeGrafter"/>
</dbReference>
<dbReference type="GO" id="GO:0008360">
    <property type="term" value="P:regulation of cell shape"/>
    <property type="evidence" value="ECO:0007669"/>
    <property type="project" value="TreeGrafter"/>
</dbReference>
<dbReference type="InterPro" id="IPR015425">
    <property type="entry name" value="FH2_Formin"/>
</dbReference>
<dbReference type="PROSITE" id="PS51444">
    <property type="entry name" value="FH2"/>
    <property type="match status" value="1"/>
</dbReference>
<feature type="compositionally biased region" description="Basic and acidic residues" evidence="2">
    <location>
        <begin position="791"/>
        <end position="806"/>
    </location>
</feature>
<proteinExistence type="inferred from homology"/>
<evidence type="ECO:0000313" key="6">
    <source>
        <dbReference type="EMBL" id="CDQ61864.1"/>
    </source>
</evidence>
<dbReference type="STRING" id="8022.A0A060W9E8"/>
<dbReference type="SMART" id="SM00498">
    <property type="entry name" value="FH2"/>
    <property type="match status" value="1"/>
</dbReference>
<dbReference type="SUPFAM" id="SSF101447">
    <property type="entry name" value="Formin homology 2 domain (FH2 domain)"/>
    <property type="match status" value="1"/>
</dbReference>
<dbReference type="GO" id="GO:0031267">
    <property type="term" value="F:small GTPase binding"/>
    <property type="evidence" value="ECO:0007669"/>
    <property type="project" value="InterPro"/>
</dbReference>
<feature type="domain" description="GBD/FH3" evidence="4">
    <location>
        <begin position="1"/>
        <end position="267"/>
    </location>
</feature>
<dbReference type="GO" id="GO:0016477">
    <property type="term" value="P:cell migration"/>
    <property type="evidence" value="ECO:0007669"/>
    <property type="project" value="TreeGrafter"/>
</dbReference>
<dbReference type="InterPro" id="IPR011989">
    <property type="entry name" value="ARM-like"/>
</dbReference>
<evidence type="ECO:0000256" key="2">
    <source>
        <dbReference type="SAM" id="MobiDB-lite"/>
    </source>
</evidence>
<dbReference type="InterPro" id="IPR014768">
    <property type="entry name" value="GBD/FH3_dom"/>
</dbReference>